<gene>
    <name evidence="1" type="ORF">FUT82_05480</name>
</gene>
<dbReference type="Proteomes" id="UP000323594">
    <property type="component" value="Chromosome"/>
</dbReference>
<evidence type="ECO:0000313" key="2">
    <source>
        <dbReference type="Proteomes" id="UP000323594"/>
    </source>
</evidence>
<proteinExistence type="predicted"/>
<organism evidence="1 2">
    <name type="scientific">Treponema phagedenis</name>
    <dbReference type="NCBI Taxonomy" id="162"/>
    <lineage>
        <taxon>Bacteria</taxon>
        <taxon>Pseudomonadati</taxon>
        <taxon>Spirochaetota</taxon>
        <taxon>Spirochaetia</taxon>
        <taxon>Spirochaetales</taxon>
        <taxon>Treponemataceae</taxon>
        <taxon>Treponema</taxon>
    </lineage>
</organism>
<dbReference type="EMBL" id="CP042817">
    <property type="protein sequence ID" value="QEJ97506.1"/>
    <property type="molecule type" value="Genomic_DNA"/>
</dbReference>
<name>A0AAE6ISN4_TREPH</name>
<protein>
    <submittedName>
        <fullName evidence="1">Uncharacterized protein</fullName>
    </submittedName>
</protein>
<reference evidence="1 2" key="1">
    <citation type="submission" date="2019-08" db="EMBL/GenBank/DDBJ databases">
        <authorList>
            <person name="Kuhnert P."/>
        </authorList>
    </citation>
    <scope>NUCLEOTIDE SEQUENCE [LARGE SCALE GENOMIC DNA]</scope>
    <source>
        <strain evidence="1 2">B36.5</strain>
    </source>
</reference>
<dbReference type="AlphaFoldDB" id="A0AAE6ISN4"/>
<accession>A0AAE6ISN4</accession>
<sequence>MKKPGCPFQLCRLFCEKPATLFPNVHKLLLVHPQSAPQFPLPSLSHKPLLRKHTKGRLRAAPSPLYKHSYGKLLTVVKIRTATDGSGSTQQRVLKQNYLQSFKTRRCSFCHGRQNSEPPRTAVVPSRSEFENYHSIFGVFKLVV</sequence>
<evidence type="ECO:0000313" key="1">
    <source>
        <dbReference type="EMBL" id="QEJ97506.1"/>
    </source>
</evidence>